<keyword evidence="2" id="KW-0732">Signal</keyword>
<organism evidence="3 4">
    <name type="scientific">Parathielavia hyrcaniae</name>
    <dbReference type="NCBI Taxonomy" id="113614"/>
    <lineage>
        <taxon>Eukaryota</taxon>
        <taxon>Fungi</taxon>
        <taxon>Dikarya</taxon>
        <taxon>Ascomycota</taxon>
        <taxon>Pezizomycotina</taxon>
        <taxon>Sordariomycetes</taxon>
        <taxon>Sordariomycetidae</taxon>
        <taxon>Sordariales</taxon>
        <taxon>Chaetomiaceae</taxon>
        <taxon>Parathielavia</taxon>
    </lineage>
</organism>
<dbReference type="Proteomes" id="UP001305647">
    <property type="component" value="Unassembled WGS sequence"/>
</dbReference>
<accession>A0AAN6PQ36</accession>
<evidence type="ECO:0000313" key="3">
    <source>
        <dbReference type="EMBL" id="KAK4095678.1"/>
    </source>
</evidence>
<keyword evidence="1" id="KW-0812">Transmembrane</keyword>
<keyword evidence="1" id="KW-1133">Transmembrane helix</keyword>
<feature type="chain" id="PRO_5042832861" evidence="2">
    <location>
        <begin position="22"/>
        <end position="299"/>
    </location>
</feature>
<feature type="transmembrane region" description="Helical" evidence="1">
    <location>
        <begin position="243"/>
        <end position="265"/>
    </location>
</feature>
<reference evidence="3" key="2">
    <citation type="submission" date="2023-05" db="EMBL/GenBank/DDBJ databases">
        <authorList>
            <consortium name="Lawrence Berkeley National Laboratory"/>
            <person name="Steindorff A."/>
            <person name="Hensen N."/>
            <person name="Bonometti L."/>
            <person name="Westerberg I."/>
            <person name="Brannstrom I.O."/>
            <person name="Guillou S."/>
            <person name="Cros-Aarteil S."/>
            <person name="Calhoun S."/>
            <person name="Haridas S."/>
            <person name="Kuo A."/>
            <person name="Mondo S."/>
            <person name="Pangilinan J."/>
            <person name="Riley R."/>
            <person name="Labutti K."/>
            <person name="Andreopoulos B."/>
            <person name="Lipzen A."/>
            <person name="Chen C."/>
            <person name="Yanf M."/>
            <person name="Daum C."/>
            <person name="Ng V."/>
            <person name="Clum A."/>
            <person name="Ohm R."/>
            <person name="Martin F."/>
            <person name="Silar P."/>
            <person name="Natvig D."/>
            <person name="Lalanne C."/>
            <person name="Gautier V."/>
            <person name="Ament-Velasquez S.L."/>
            <person name="Kruys A."/>
            <person name="Hutchinson M.I."/>
            <person name="Powell A.J."/>
            <person name="Barry K."/>
            <person name="Miller A.N."/>
            <person name="Grigoriev I.V."/>
            <person name="Debuchy R."/>
            <person name="Gladieux P."/>
            <person name="Thoren M.H."/>
            <person name="Johannesson H."/>
        </authorList>
    </citation>
    <scope>NUCLEOTIDE SEQUENCE</scope>
    <source>
        <strain evidence="3">CBS 757.83</strain>
    </source>
</reference>
<evidence type="ECO:0000313" key="4">
    <source>
        <dbReference type="Proteomes" id="UP001305647"/>
    </source>
</evidence>
<gene>
    <name evidence="3" type="ORF">N658DRAFT_511867</name>
</gene>
<evidence type="ECO:0000256" key="1">
    <source>
        <dbReference type="SAM" id="Phobius"/>
    </source>
</evidence>
<reference evidence="3" key="1">
    <citation type="journal article" date="2023" name="Mol. Phylogenet. Evol.">
        <title>Genome-scale phylogeny and comparative genomics of the fungal order Sordariales.</title>
        <authorList>
            <person name="Hensen N."/>
            <person name="Bonometti L."/>
            <person name="Westerberg I."/>
            <person name="Brannstrom I.O."/>
            <person name="Guillou S."/>
            <person name="Cros-Aarteil S."/>
            <person name="Calhoun S."/>
            <person name="Haridas S."/>
            <person name="Kuo A."/>
            <person name="Mondo S."/>
            <person name="Pangilinan J."/>
            <person name="Riley R."/>
            <person name="LaButti K."/>
            <person name="Andreopoulos B."/>
            <person name="Lipzen A."/>
            <person name="Chen C."/>
            <person name="Yan M."/>
            <person name="Daum C."/>
            <person name="Ng V."/>
            <person name="Clum A."/>
            <person name="Steindorff A."/>
            <person name="Ohm R.A."/>
            <person name="Martin F."/>
            <person name="Silar P."/>
            <person name="Natvig D.O."/>
            <person name="Lalanne C."/>
            <person name="Gautier V."/>
            <person name="Ament-Velasquez S.L."/>
            <person name="Kruys A."/>
            <person name="Hutchinson M.I."/>
            <person name="Powell A.J."/>
            <person name="Barry K."/>
            <person name="Miller A.N."/>
            <person name="Grigoriev I.V."/>
            <person name="Debuchy R."/>
            <person name="Gladieux P."/>
            <person name="Hiltunen Thoren M."/>
            <person name="Johannesson H."/>
        </authorList>
    </citation>
    <scope>NUCLEOTIDE SEQUENCE</scope>
    <source>
        <strain evidence="3">CBS 757.83</strain>
    </source>
</reference>
<name>A0AAN6PQ36_9PEZI</name>
<dbReference type="AlphaFoldDB" id="A0AAN6PQ36"/>
<proteinExistence type="predicted"/>
<comment type="caution">
    <text evidence="3">The sequence shown here is derived from an EMBL/GenBank/DDBJ whole genome shotgun (WGS) entry which is preliminary data.</text>
</comment>
<dbReference type="EMBL" id="MU863830">
    <property type="protein sequence ID" value="KAK4095678.1"/>
    <property type="molecule type" value="Genomic_DNA"/>
</dbReference>
<feature type="signal peptide" evidence="2">
    <location>
        <begin position="1"/>
        <end position="21"/>
    </location>
</feature>
<keyword evidence="1" id="KW-0472">Membrane</keyword>
<evidence type="ECO:0000256" key="2">
    <source>
        <dbReference type="SAM" id="SignalP"/>
    </source>
</evidence>
<protein>
    <submittedName>
        <fullName evidence="3">Uncharacterized protein</fullName>
    </submittedName>
</protein>
<keyword evidence="4" id="KW-1185">Reference proteome</keyword>
<sequence>MAGLTATTVITLILFVNRVSGYYSLLPRDGPVSDLVGYSGMAYHAIRYEPLCGNLGTASWFSQSRGVTDLCTPAMDAFGNNTADALAIYDPTGVRLDGGVVGNGYATCLCFALSQLGATTPLQGGLCVWVSGGGEADVWWAGDHIVISSYRPNINKALPFCKDIDLPSAKAAWSATAAQGGASEVVNTVSGGGRVVTDVVTSTFIPSGPDGVPTTQTLTRTTEMPVVTVTAAPEGGLTGSDKIALGVGLGIGIPTLVLMVVGVWLNIKQRKAKTAALHKAVPNGTERRVPVAPQREGEW</sequence>